<protein>
    <submittedName>
        <fullName evidence="1">SEC-C motif domain-containing protein</fullName>
    </submittedName>
</protein>
<name>A0AB94ILY8_9BACI</name>
<gene>
    <name evidence="1" type="ORF">BAVI_14464</name>
</gene>
<sequence length="314" mass="36919">APAGVSRLPLQSTLCPKSTMFFNTAFQKNHYESRLIQFMKKIGNICDENKLQVTVKMKHFENPKEREEMMQNLKIGAEFDMRYRGHYLFYGKDFISYKLERPYDKDRNEFLRIISNFMSNVLEDDCPSSWKKCKRPFWEELIFTHLPHVTRITPDQKQVETFLSQLKMFVQWLDKRVGTNWFPVVDKYSKEAASDLKICEQVLNALFLRDFPQIHQKGFSPKQDVEKIEQSFKQCTKSLDSLFEVTSIIDQITVLTEFNSNKTFYVKGLPTQLIIPGLIMNGALGRKGGTLLWEWFQSEGVYPQKGRKYLKLKS</sequence>
<evidence type="ECO:0000313" key="2">
    <source>
        <dbReference type="Proteomes" id="UP000018877"/>
    </source>
</evidence>
<dbReference type="EMBL" id="ALAN01000079">
    <property type="protein sequence ID" value="ETI68077.1"/>
    <property type="molecule type" value="Genomic_DNA"/>
</dbReference>
<organism evidence="1 2">
    <name type="scientific">Neobacillus vireti LMG 21834</name>
    <dbReference type="NCBI Taxonomy" id="1131730"/>
    <lineage>
        <taxon>Bacteria</taxon>
        <taxon>Bacillati</taxon>
        <taxon>Bacillota</taxon>
        <taxon>Bacilli</taxon>
        <taxon>Bacillales</taxon>
        <taxon>Bacillaceae</taxon>
        <taxon>Neobacillus</taxon>
    </lineage>
</organism>
<accession>A0AB94ILY8</accession>
<dbReference type="Proteomes" id="UP000018877">
    <property type="component" value="Unassembled WGS sequence"/>
</dbReference>
<proteinExistence type="predicted"/>
<keyword evidence="2" id="KW-1185">Reference proteome</keyword>
<feature type="non-terminal residue" evidence="1">
    <location>
        <position position="1"/>
    </location>
</feature>
<dbReference type="AlphaFoldDB" id="A0AB94ILY8"/>
<dbReference type="RefSeq" id="WP_024029076.1">
    <property type="nucleotide sequence ID" value="NZ_ALAN01000079.1"/>
</dbReference>
<comment type="caution">
    <text evidence="1">The sequence shown here is derived from an EMBL/GenBank/DDBJ whole genome shotgun (WGS) entry which is preliminary data.</text>
</comment>
<evidence type="ECO:0000313" key="1">
    <source>
        <dbReference type="EMBL" id="ETI68077.1"/>
    </source>
</evidence>
<reference evidence="1 2" key="1">
    <citation type="journal article" date="2014" name="Environ. Microbiol.">
        <title>The nitrate-ammonifying and nosZ-carrying bacterium Bacillus vireti is a potent source and sink for nitric and nitrous oxide under high nitrate conditions.</title>
        <authorList>
            <person name="Mania D."/>
            <person name="Heylen K."/>
            <person name="van Spanning R.J."/>
            <person name="Frostegard A."/>
        </authorList>
    </citation>
    <scope>NUCLEOTIDE SEQUENCE [LARGE SCALE GENOMIC DNA]</scope>
    <source>
        <strain evidence="1 2">LMG 21834</strain>
    </source>
</reference>